<dbReference type="Pfam" id="PF13577">
    <property type="entry name" value="SnoaL_4"/>
    <property type="match status" value="1"/>
</dbReference>
<comment type="caution">
    <text evidence="2">The sequence shown here is derived from an EMBL/GenBank/DDBJ whole genome shotgun (WGS) entry which is preliminary data.</text>
</comment>
<accession>A0A093XFH3</accession>
<dbReference type="InterPro" id="IPR037401">
    <property type="entry name" value="SnoaL-like"/>
</dbReference>
<feature type="domain" description="SnoaL-like" evidence="1">
    <location>
        <begin position="12"/>
        <end position="113"/>
    </location>
</feature>
<dbReference type="HOGENOM" id="CLU_2098466_0_0_1"/>
<evidence type="ECO:0000259" key="1">
    <source>
        <dbReference type="Pfam" id="PF13577"/>
    </source>
</evidence>
<organism evidence="2">
    <name type="scientific">Talaromyces marneffei PM1</name>
    <dbReference type="NCBI Taxonomy" id="1077442"/>
    <lineage>
        <taxon>Eukaryota</taxon>
        <taxon>Fungi</taxon>
        <taxon>Dikarya</taxon>
        <taxon>Ascomycota</taxon>
        <taxon>Pezizomycotina</taxon>
        <taxon>Eurotiomycetes</taxon>
        <taxon>Eurotiomycetidae</taxon>
        <taxon>Eurotiales</taxon>
        <taxon>Trichocomaceae</taxon>
        <taxon>Talaromyces</taxon>
        <taxon>Talaromyces sect. Talaromyces</taxon>
    </lineage>
</organism>
<dbReference type="SUPFAM" id="SSF54427">
    <property type="entry name" value="NTF2-like"/>
    <property type="match status" value="1"/>
</dbReference>
<dbReference type="InterPro" id="IPR032710">
    <property type="entry name" value="NTF2-like_dom_sf"/>
</dbReference>
<gene>
    <name evidence="2" type="ORF">GQ26_0310250</name>
</gene>
<sequence>MALPVLPSALPSLTDRDAGIDSLHRGVTSLDTGDEATFLSAFTQDAVVDINGTLLKGLSTIRGGMFETVSKLNTTHFITNVRVNHKTGESTATLTAHALAQHFRTGQGFGQIMITF</sequence>
<proteinExistence type="predicted"/>
<name>A0A093XFH3_TALMA</name>
<reference key="1">
    <citation type="journal article" date="2014" name="PLoS Genet.">
        <title>Signature Gene Expression Reveals Novel Clues to the Molecular Mechanisms of Dimorphic Transition in Penicillium marneffei.</title>
        <authorList>
            <person name="Yang E."/>
            <person name="Wang G."/>
            <person name="Cai J."/>
            <person name="Woo P.C."/>
            <person name="Lau S.K."/>
            <person name="Yuen K.-Y."/>
            <person name="Chow W.-N."/>
            <person name="Lin X."/>
        </authorList>
    </citation>
    <scope>NUCLEOTIDE SEQUENCE [LARGE SCALE GENOMIC DNA]</scope>
    <source>
        <strain>PM1</strain>
    </source>
</reference>
<dbReference type="EMBL" id="JPOX01000031">
    <property type="protein sequence ID" value="KFX43953.1"/>
    <property type="molecule type" value="Genomic_DNA"/>
</dbReference>
<protein>
    <submittedName>
        <fullName evidence="2">Programmed cell death 6-interacting protein</fullName>
    </submittedName>
</protein>
<dbReference type="AlphaFoldDB" id="A0A093XFH3"/>
<reference evidence="2" key="2">
    <citation type="journal article" date="2014" name="PLoS Genet.">
        <title>Signature gene expression reveals novel clues to the molecular mechanisms of dimorphic transition in Penicillium marneffei.</title>
        <authorList>
            <person name="Yang E."/>
            <person name="Wang G."/>
            <person name="Cai J."/>
            <person name="Woo P.C."/>
            <person name="Lau S.K."/>
            <person name="Yuen K.-Y."/>
            <person name="Chow W.-N."/>
            <person name="Lin X."/>
        </authorList>
    </citation>
    <scope>NUCLEOTIDE SEQUENCE</scope>
    <source>
        <strain evidence="2">PM1</strain>
    </source>
</reference>
<evidence type="ECO:0000313" key="2">
    <source>
        <dbReference type="EMBL" id="KFX43953.1"/>
    </source>
</evidence>
<dbReference type="Gene3D" id="3.10.450.50">
    <property type="match status" value="1"/>
</dbReference>